<evidence type="ECO:0000256" key="1">
    <source>
        <dbReference type="ARBA" id="ARBA00011073"/>
    </source>
</evidence>
<dbReference type="GO" id="GO:0006508">
    <property type="term" value="P:proteolysis"/>
    <property type="evidence" value="ECO:0007669"/>
    <property type="project" value="UniProtKB-KW"/>
</dbReference>
<dbReference type="PANTHER" id="PTHR43399:SF4">
    <property type="entry name" value="CELL WALL-ASSOCIATED PROTEASE"/>
    <property type="match status" value="1"/>
</dbReference>
<name>A0A7K3WNK3_9FLAO</name>
<evidence type="ECO:0000256" key="2">
    <source>
        <dbReference type="ARBA" id="ARBA00022670"/>
    </source>
</evidence>
<organism evidence="9 10">
    <name type="scientific">Cryomorpha ignava</name>
    <dbReference type="NCBI Taxonomy" id="101383"/>
    <lineage>
        <taxon>Bacteria</taxon>
        <taxon>Pseudomonadati</taxon>
        <taxon>Bacteroidota</taxon>
        <taxon>Flavobacteriia</taxon>
        <taxon>Flavobacteriales</taxon>
        <taxon>Cryomorphaceae</taxon>
        <taxon>Cryomorpha</taxon>
    </lineage>
</organism>
<dbReference type="SUPFAM" id="SSF52743">
    <property type="entry name" value="Subtilisin-like"/>
    <property type="match status" value="1"/>
</dbReference>
<reference evidence="9 10" key="1">
    <citation type="submission" date="2020-02" db="EMBL/GenBank/DDBJ databases">
        <title>Out from the shadows clarifying the taxonomy of the family Cryomorphaceae and related taxa by utilizing the GTDB taxonomic framework.</title>
        <authorList>
            <person name="Bowman J.P."/>
        </authorList>
    </citation>
    <scope>NUCLEOTIDE SEQUENCE [LARGE SCALE GENOMIC DNA]</scope>
    <source>
        <strain evidence="9 10">QSSC 1-22</strain>
    </source>
</reference>
<evidence type="ECO:0000313" key="9">
    <source>
        <dbReference type="EMBL" id="NEN23108.1"/>
    </source>
</evidence>
<dbReference type="InterPro" id="IPR015500">
    <property type="entry name" value="Peptidase_S8_subtilisin-rel"/>
</dbReference>
<accession>A0A7K3WNK3</accession>
<evidence type="ECO:0000256" key="3">
    <source>
        <dbReference type="ARBA" id="ARBA00022801"/>
    </source>
</evidence>
<comment type="similarity">
    <text evidence="1 5 6">Belongs to the peptidase S8 family.</text>
</comment>
<feature type="active site" description="Charge relay system" evidence="5">
    <location>
        <position position="455"/>
    </location>
</feature>
<evidence type="ECO:0000256" key="5">
    <source>
        <dbReference type="PROSITE-ProRule" id="PRU01240"/>
    </source>
</evidence>
<dbReference type="PANTHER" id="PTHR43399">
    <property type="entry name" value="SUBTILISIN-RELATED"/>
    <property type="match status" value="1"/>
</dbReference>
<feature type="signal peptide" evidence="7">
    <location>
        <begin position="1"/>
        <end position="20"/>
    </location>
</feature>
<dbReference type="InterPro" id="IPR036852">
    <property type="entry name" value="Peptidase_S8/S53_dom_sf"/>
</dbReference>
<proteinExistence type="inferred from homology"/>
<dbReference type="Gene3D" id="3.40.50.200">
    <property type="entry name" value="Peptidase S8/S53 domain"/>
    <property type="match status" value="2"/>
</dbReference>
<dbReference type="GO" id="GO:0004252">
    <property type="term" value="F:serine-type endopeptidase activity"/>
    <property type="evidence" value="ECO:0007669"/>
    <property type="project" value="UniProtKB-UniRule"/>
</dbReference>
<dbReference type="InterPro" id="IPR051048">
    <property type="entry name" value="Peptidase_S8/S53_subtilisin"/>
</dbReference>
<evidence type="ECO:0000256" key="7">
    <source>
        <dbReference type="SAM" id="SignalP"/>
    </source>
</evidence>
<dbReference type="PROSITE" id="PS00138">
    <property type="entry name" value="SUBTILASE_SER"/>
    <property type="match status" value="1"/>
</dbReference>
<dbReference type="AlphaFoldDB" id="A0A7K3WNK3"/>
<dbReference type="PROSITE" id="PS00136">
    <property type="entry name" value="SUBTILASE_ASP"/>
    <property type="match status" value="1"/>
</dbReference>
<evidence type="ECO:0000259" key="8">
    <source>
        <dbReference type="Pfam" id="PF00082"/>
    </source>
</evidence>
<dbReference type="RefSeq" id="WP_163283985.1">
    <property type="nucleotide sequence ID" value="NZ_JAAGVY010000008.1"/>
</dbReference>
<dbReference type="InterPro" id="IPR000209">
    <property type="entry name" value="Peptidase_S8/S53_dom"/>
</dbReference>
<feature type="active site" description="Charge relay system" evidence="5">
    <location>
        <position position="71"/>
    </location>
</feature>
<dbReference type="InterPro" id="IPR023828">
    <property type="entry name" value="Peptidase_S8_Ser-AS"/>
</dbReference>
<evidence type="ECO:0000313" key="10">
    <source>
        <dbReference type="Proteomes" id="UP000486602"/>
    </source>
</evidence>
<dbReference type="PROSITE" id="PS51892">
    <property type="entry name" value="SUBTILASE"/>
    <property type="match status" value="1"/>
</dbReference>
<keyword evidence="4 5" id="KW-0720">Serine protease</keyword>
<keyword evidence="10" id="KW-1185">Reference proteome</keyword>
<dbReference type="InterPro" id="IPR023827">
    <property type="entry name" value="Peptidase_S8_Asp-AS"/>
</dbReference>
<evidence type="ECO:0000256" key="6">
    <source>
        <dbReference type="RuleBase" id="RU003355"/>
    </source>
</evidence>
<protein>
    <submittedName>
        <fullName evidence="9">S8 family serine peptidase</fullName>
    </submittedName>
</protein>
<feature type="active site" description="Charge relay system" evidence="5">
    <location>
        <position position="286"/>
    </location>
</feature>
<dbReference type="Pfam" id="PF00082">
    <property type="entry name" value="Peptidase_S8"/>
    <property type="match status" value="1"/>
</dbReference>
<dbReference type="PRINTS" id="PR00723">
    <property type="entry name" value="SUBTILISIN"/>
</dbReference>
<keyword evidence="3 5" id="KW-0378">Hydrolase</keyword>
<dbReference type="PROSITE" id="PS00137">
    <property type="entry name" value="SUBTILASE_HIS"/>
    <property type="match status" value="1"/>
</dbReference>
<feature type="domain" description="Peptidase S8/S53" evidence="8">
    <location>
        <begin position="65"/>
        <end position="488"/>
    </location>
</feature>
<dbReference type="EMBL" id="JAAGVY010000008">
    <property type="protein sequence ID" value="NEN23108.1"/>
    <property type="molecule type" value="Genomic_DNA"/>
</dbReference>
<sequence>MKHALVLFLSFFLSVNLALAQDEPEGLLDQYEGDWFNLSPEQNNVFGVSVNEAYKHFADPEIQPVIVAVIDDGVDVSHPDLKGKLWINANEIPENGIDDDANGYIDDIYGWNYLGNPDGENIEHENIEIVRLYRPLKERFENVDAEAVPKADKKAYKEYLFYKAAYDEKISELNSEYSQYAQLAALYQGASAYMKEQLKSEELTINDLIKYQPENEDDGQVRDFLLMAEQEGLRQYLTENDSYFESSIQYHYNIDFNPRTIVNEAEAERNNTAYGNPMVWAGNPDHGTHVAGIIGAVRHNDNGINGIAKNARIMSLRVVPDGDERDKDVALAIRYAVNNGAKVINMSFGKDYSPEKELIYSAIEYASANDVLLIHAAGNDSENNDKLANYPDGTMGKRKSFENWITVGASGPLRDMTFIAEFSNYGKKSVDILAPGVDILSLVSGGGVDSYSGTSMAAPVVSGIATVLRGAYPNLSANEIKEIILQSADIDKKLHVMFLGDDLKIKKLIRNPGVPSLFMSLVIAKVKSGS</sequence>
<dbReference type="InterPro" id="IPR022398">
    <property type="entry name" value="Peptidase_S8_His-AS"/>
</dbReference>
<comment type="caution">
    <text evidence="9">The sequence shown here is derived from an EMBL/GenBank/DDBJ whole genome shotgun (WGS) entry which is preliminary data.</text>
</comment>
<dbReference type="Proteomes" id="UP000486602">
    <property type="component" value="Unassembled WGS sequence"/>
</dbReference>
<keyword evidence="2 5" id="KW-0645">Protease</keyword>
<feature type="chain" id="PRO_5029598736" evidence="7">
    <location>
        <begin position="21"/>
        <end position="530"/>
    </location>
</feature>
<evidence type="ECO:0000256" key="4">
    <source>
        <dbReference type="ARBA" id="ARBA00022825"/>
    </source>
</evidence>
<gene>
    <name evidence="9" type="ORF">G3O08_06305</name>
</gene>
<keyword evidence="7" id="KW-0732">Signal</keyword>